<keyword evidence="4 9" id="KW-0227">DNA damage</keyword>
<protein>
    <recommendedName>
        <fullName evidence="2 9">DNA mismatch repair protein MutS</fullName>
    </recommendedName>
</protein>
<dbReference type="KEGG" id="osu:NT6N_39440"/>
<dbReference type="Gene3D" id="3.30.420.110">
    <property type="entry name" value="MutS, connector domain"/>
    <property type="match status" value="1"/>
</dbReference>
<reference evidence="13" key="1">
    <citation type="submission" date="2024-07" db="EMBL/GenBank/DDBJ databases">
        <title>Complete genome sequence of Verrucomicrobiaceae bacterium NT6N.</title>
        <authorList>
            <person name="Huang C."/>
            <person name="Takami H."/>
            <person name="Hamasaki K."/>
        </authorList>
    </citation>
    <scope>NUCLEOTIDE SEQUENCE</scope>
    <source>
        <strain evidence="13">NT6N</strain>
    </source>
</reference>
<dbReference type="PANTHER" id="PTHR11361">
    <property type="entry name" value="DNA MISMATCH REPAIR PROTEIN MUTS FAMILY MEMBER"/>
    <property type="match status" value="1"/>
</dbReference>
<dbReference type="Gene3D" id="3.40.1170.10">
    <property type="entry name" value="DNA repair protein MutS, domain I"/>
    <property type="match status" value="1"/>
</dbReference>
<dbReference type="SUPFAM" id="SSF48334">
    <property type="entry name" value="DNA repair protein MutS, domain III"/>
    <property type="match status" value="1"/>
</dbReference>
<dbReference type="AlphaFoldDB" id="A0AAT9FSC1"/>
<comment type="similarity">
    <text evidence="1 9 10">Belongs to the DNA mismatch repair MutS family.</text>
</comment>
<dbReference type="InterPro" id="IPR027417">
    <property type="entry name" value="P-loop_NTPase"/>
</dbReference>
<dbReference type="Pfam" id="PF00488">
    <property type="entry name" value="MutS_V"/>
    <property type="match status" value="1"/>
</dbReference>
<dbReference type="InterPro" id="IPR007696">
    <property type="entry name" value="DNA_mismatch_repair_MutS_core"/>
</dbReference>
<dbReference type="InterPro" id="IPR007861">
    <property type="entry name" value="DNA_mismatch_repair_MutS_clamp"/>
</dbReference>
<keyword evidence="5 9" id="KW-0067">ATP-binding</keyword>
<keyword evidence="3 9" id="KW-0547">Nucleotide-binding</keyword>
<dbReference type="InterPro" id="IPR000432">
    <property type="entry name" value="DNA_mismatch_repair_MutS_C"/>
</dbReference>
<evidence type="ECO:0000256" key="8">
    <source>
        <dbReference type="ARBA" id="ARBA00024647"/>
    </source>
</evidence>
<evidence type="ECO:0000256" key="5">
    <source>
        <dbReference type="ARBA" id="ARBA00022840"/>
    </source>
</evidence>
<dbReference type="GO" id="GO:0005829">
    <property type="term" value="C:cytosol"/>
    <property type="evidence" value="ECO:0007669"/>
    <property type="project" value="TreeGrafter"/>
</dbReference>
<organism evidence="13">
    <name type="scientific">Oceaniferula spumae</name>
    <dbReference type="NCBI Taxonomy" id="2979115"/>
    <lineage>
        <taxon>Bacteria</taxon>
        <taxon>Pseudomonadati</taxon>
        <taxon>Verrucomicrobiota</taxon>
        <taxon>Verrucomicrobiia</taxon>
        <taxon>Verrucomicrobiales</taxon>
        <taxon>Verrucomicrobiaceae</taxon>
        <taxon>Oceaniferula</taxon>
    </lineage>
</organism>
<evidence type="ECO:0000256" key="4">
    <source>
        <dbReference type="ARBA" id="ARBA00022763"/>
    </source>
</evidence>
<dbReference type="Pfam" id="PF01624">
    <property type="entry name" value="MutS_I"/>
    <property type="match status" value="1"/>
</dbReference>
<dbReference type="PROSITE" id="PS00486">
    <property type="entry name" value="DNA_MISMATCH_REPAIR_2"/>
    <property type="match status" value="1"/>
</dbReference>
<feature type="region of interest" description="Disordered" evidence="11">
    <location>
        <begin position="803"/>
        <end position="838"/>
    </location>
</feature>
<feature type="binding site" evidence="9">
    <location>
        <begin position="620"/>
        <end position="627"/>
    </location>
    <ligand>
        <name>ATP</name>
        <dbReference type="ChEBI" id="CHEBI:30616"/>
    </ligand>
</feature>
<dbReference type="SMART" id="SM00533">
    <property type="entry name" value="MUTSd"/>
    <property type="match status" value="1"/>
</dbReference>
<feature type="domain" description="DNA mismatch repair proteins mutS family" evidence="12">
    <location>
        <begin position="694"/>
        <end position="710"/>
    </location>
</feature>
<dbReference type="GO" id="GO:0006298">
    <property type="term" value="P:mismatch repair"/>
    <property type="evidence" value="ECO:0007669"/>
    <property type="project" value="UniProtKB-UniRule"/>
</dbReference>
<dbReference type="Pfam" id="PF05188">
    <property type="entry name" value="MutS_II"/>
    <property type="match status" value="1"/>
</dbReference>
<evidence type="ECO:0000256" key="11">
    <source>
        <dbReference type="SAM" id="MobiDB-lite"/>
    </source>
</evidence>
<keyword evidence="7 9" id="KW-0234">DNA repair</keyword>
<dbReference type="FunFam" id="3.40.50.300:FF:000870">
    <property type="entry name" value="MutS protein homolog 4"/>
    <property type="match status" value="1"/>
</dbReference>
<evidence type="ECO:0000256" key="3">
    <source>
        <dbReference type="ARBA" id="ARBA00022741"/>
    </source>
</evidence>
<dbReference type="InterPro" id="IPR007860">
    <property type="entry name" value="DNA_mmatch_repair_MutS_con_dom"/>
</dbReference>
<dbReference type="Gene3D" id="1.10.1420.10">
    <property type="match status" value="2"/>
</dbReference>
<dbReference type="Pfam" id="PF05192">
    <property type="entry name" value="MutS_III"/>
    <property type="match status" value="1"/>
</dbReference>
<evidence type="ECO:0000256" key="6">
    <source>
        <dbReference type="ARBA" id="ARBA00023125"/>
    </source>
</evidence>
<dbReference type="GO" id="GO:0005524">
    <property type="term" value="F:ATP binding"/>
    <property type="evidence" value="ECO:0007669"/>
    <property type="project" value="UniProtKB-UniRule"/>
</dbReference>
<dbReference type="PANTHER" id="PTHR11361:SF34">
    <property type="entry name" value="DNA MISMATCH REPAIR PROTEIN MSH1, MITOCHONDRIAL"/>
    <property type="match status" value="1"/>
</dbReference>
<dbReference type="SUPFAM" id="SSF55271">
    <property type="entry name" value="DNA repair protein MutS, domain I"/>
    <property type="match status" value="1"/>
</dbReference>
<sequence length="838" mass="93123">MAAAKDKGAKEKKLTPMMAQYLKMRRSLPDDILLFYRLGDFYEMFFEDAKIASAILNVALTKRNDIPMCGVPHHAAQGYIAKLIQGGKRVALAEQTTVPEPGKIVEREIAQIISAGTVDDLTLLDDTRHNYLAAVYQVGKSFGLACADHSTGEFTVAEFPDKDALRDALQRMAPKELIIPDDQINTFGHLPGCLPYDGYAFLTDQARFALCDHFKVQSLRGFGCDDMTAAVSAAGAILHYLSYQLRRSCDHLRTLSVRTEGGHVLIDASSQRNLDLVDSPTGRQHSLLGALDRTGTPMGARKLRDWILHPLCDLEALNARQEMIAAFLAEPFLLGQCRDSLKGIRDIERTTSRLSQNSGNARDLLSLLTSLQKIPDLKNHLSALAGESQITNLQSQIHKNLHEFNDLVDLLSRALSDEPPANTRDGGIIRDGFLAELDELRSASRDGKQWLAKLQESERKRTGIDTLKIKFNNVFGYFLEVTKAKVDMVPDDYQRKQTMANAERYITPELKEMENKILGADERAKQLEYEEFVKLRQAVADELDRLQQCADALATLDVLLGLAELAQLHQHTRPILDDSRDLEITNGRHPVLEQTLVDEKFVPNDTEIAADTARLILITGPNMAGKSTYIRQVALITLMAQIGAYVPAEKARIGLVDRIFCRVGASDDLTSGQSTFMVEMNETSLIINNATANSLVILDEIGRGTATFDGLSIAWSVAEHLHDTIQSRTLFATHYHELTDLSRSKEAVENYNVAVREWNDDIIFLRKILPGTADKSYGIQVARLAGLPPAIIDRAKDILSHLEMNSTRPEARGKPKAKNTRTKASEMPDADSPQLDLF</sequence>
<dbReference type="InterPro" id="IPR017261">
    <property type="entry name" value="DNA_mismatch_repair_MutS/MSH"/>
</dbReference>
<evidence type="ECO:0000259" key="12">
    <source>
        <dbReference type="PROSITE" id="PS00486"/>
    </source>
</evidence>
<dbReference type="InterPro" id="IPR036678">
    <property type="entry name" value="MutS_con_dom_sf"/>
</dbReference>
<dbReference type="Pfam" id="PF05190">
    <property type="entry name" value="MutS_IV"/>
    <property type="match status" value="1"/>
</dbReference>
<dbReference type="InterPro" id="IPR005748">
    <property type="entry name" value="DNA_mismatch_repair_MutS"/>
</dbReference>
<accession>A0AAT9FSC1</accession>
<dbReference type="InterPro" id="IPR036187">
    <property type="entry name" value="DNA_mismatch_repair_MutS_sf"/>
</dbReference>
<dbReference type="Gene3D" id="3.40.50.300">
    <property type="entry name" value="P-loop containing nucleotide triphosphate hydrolases"/>
    <property type="match status" value="1"/>
</dbReference>
<evidence type="ECO:0000256" key="10">
    <source>
        <dbReference type="RuleBase" id="RU003756"/>
    </source>
</evidence>
<dbReference type="InterPro" id="IPR045076">
    <property type="entry name" value="MutS"/>
</dbReference>
<evidence type="ECO:0000256" key="9">
    <source>
        <dbReference type="HAMAP-Rule" id="MF_00096"/>
    </source>
</evidence>
<dbReference type="EMBL" id="AP026866">
    <property type="protein sequence ID" value="BDS08904.1"/>
    <property type="molecule type" value="Genomic_DNA"/>
</dbReference>
<comment type="function">
    <text evidence="8 9">This protein is involved in the repair of mismatches in DNA. It is possible that it carries out the mismatch recognition step. This protein has a weak ATPase activity.</text>
</comment>
<evidence type="ECO:0000256" key="1">
    <source>
        <dbReference type="ARBA" id="ARBA00006271"/>
    </source>
</evidence>
<keyword evidence="6 9" id="KW-0238">DNA-binding</keyword>
<evidence type="ECO:0000256" key="2">
    <source>
        <dbReference type="ARBA" id="ARBA00021982"/>
    </source>
</evidence>
<dbReference type="InterPro" id="IPR016151">
    <property type="entry name" value="DNA_mismatch_repair_MutS_N"/>
</dbReference>
<dbReference type="CDD" id="cd03284">
    <property type="entry name" value="ABC_MutS1"/>
    <property type="match status" value="1"/>
</dbReference>
<dbReference type="NCBIfam" id="TIGR01070">
    <property type="entry name" value="mutS1"/>
    <property type="match status" value="1"/>
</dbReference>
<dbReference type="InterPro" id="IPR007695">
    <property type="entry name" value="DNA_mismatch_repair_MutS-lik_N"/>
</dbReference>
<dbReference type="PIRSF" id="PIRSF037677">
    <property type="entry name" value="DNA_mis_repair_Msh6"/>
    <property type="match status" value="1"/>
</dbReference>
<dbReference type="GO" id="GO:0003684">
    <property type="term" value="F:damaged DNA binding"/>
    <property type="evidence" value="ECO:0007669"/>
    <property type="project" value="UniProtKB-UniRule"/>
</dbReference>
<evidence type="ECO:0000256" key="7">
    <source>
        <dbReference type="ARBA" id="ARBA00023204"/>
    </source>
</evidence>
<name>A0AAT9FSC1_9BACT</name>
<evidence type="ECO:0000313" key="13">
    <source>
        <dbReference type="EMBL" id="BDS08904.1"/>
    </source>
</evidence>
<dbReference type="HAMAP" id="MF_00096">
    <property type="entry name" value="MutS"/>
    <property type="match status" value="1"/>
</dbReference>
<dbReference type="SMART" id="SM00534">
    <property type="entry name" value="MUTSac"/>
    <property type="match status" value="1"/>
</dbReference>
<dbReference type="SUPFAM" id="SSF52540">
    <property type="entry name" value="P-loop containing nucleoside triphosphate hydrolases"/>
    <property type="match status" value="1"/>
</dbReference>
<proteinExistence type="inferred from homology"/>
<gene>
    <name evidence="9 13" type="primary">mutS</name>
    <name evidence="13" type="ORF">NT6N_39440</name>
</gene>
<dbReference type="SUPFAM" id="SSF53150">
    <property type="entry name" value="DNA repair protein MutS, domain II"/>
    <property type="match status" value="1"/>
</dbReference>
<dbReference type="NCBIfam" id="NF003810">
    <property type="entry name" value="PRK05399.1"/>
    <property type="match status" value="1"/>
</dbReference>
<dbReference type="GO" id="GO:0140664">
    <property type="term" value="F:ATP-dependent DNA damage sensor activity"/>
    <property type="evidence" value="ECO:0007669"/>
    <property type="project" value="InterPro"/>
</dbReference>
<dbReference type="GO" id="GO:0030983">
    <property type="term" value="F:mismatched DNA binding"/>
    <property type="evidence" value="ECO:0007669"/>
    <property type="project" value="InterPro"/>
</dbReference>